<name>A0A059Y823_MYCBV</name>
<dbReference type="Proteomes" id="UP000027182">
    <property type="component" value="Chromosome"/>
</dbReference>
<gene>
    <name evidence="2" type="ORF">K668_00820</name>
</gene>
<dbReference type="AlphaFoldDB" id="A0A059Y823"/>
<evidence type="ECO:0000313" key="2">
    <source>
        <dbReference type="EMBL" id="AIA33752.1"/>
    </source>
</evidence>
<keyword evidence="1" id="KW-0175">Coiled coil</keyword>
<dbReference type="EMBL" id="CP005933">
    <property type="protein sequence ID" value="AIA33752.1"/>
    <property type="molecule type" value="Genomic_DNA"/>
</dbReference>
<dbReference type="RefSeq" id="WP_013954612.1">
    <property type="nucleotide sequence ID" value="NZ_CP005933.1"/>
</dbReference>
<reference evidence="2 3" key="1">
    <citation type="submission" date="2013-04" db="EMBL/GenBank/DDBJ databases">
        <authorList>
            <person name="Lin L."/>
            <person name="Zeng Z."/>
            <person name="Xie J."/>
            <person name="Luo L."/>
            <person name="Yang Z."/>
            <person name="Liang W."/>
            <person name="Lin H."/>
            <person name="Dong C."/>
            <person name="Sun Y."/>
        </authorList>
    </citation>
    <scope>NUCLEOTIDE SEQUENCE [LARGE SCALE GENOMIC DNA]</scope>
    <source>
        <strain evidence="2 3">CQ-W70</strain>
    </source>
</reference>
<dbReference type="HOGENOM" id="CLU_3081998_0_0_14"/>
<evidence type="ECO:0000313" key="3">
    <source>
        <dbReference type="Proteomes" id="UP000027182"/>
    </source>
</evidence>
<dbReference type="KEGG" id="mbq:K668_00820"/>
<feature type="coiled-coil region" evidence="1">
    <location>
        <begin position="20"/>
        <end position="47"/>
    </location>
</feature>
<evidence type="ECO:0000256" key="1">
    <source>
        <dbReference type="SAM" id="Coils"/>
    </source>
</evidence>
<proteinExistence type="predicted"/>
<dbReference type="PATRIC" id="fig|1316930.3.peg.170"/>
<organism evidence="2 3">
    <name type="scientific">Mycoplasmopsis bovis CQ-W70</name>
    <dbReference type="NCBI Taxonomy" id="1316930"/>
    <lineage>
        <taxon>Bacteria</taxon>
        <taxon>Bacillati</taxon>
        <taxon>Mycoplasmatota</taxon>
        <taxon>Mycoplasmoidales</taxon>
        <taxon>Metamycoplasmataceae</taxon>
        <taxon>Mycoplasmopsis</taxon>
    </lineage>
</organism>
<sequence>MLNNAIVTLIIYKRSQALGLKVIASMVADAQNELDQIEKRANRLVNNYLLTL</sequence>
<accession>A0A059Y823</accession>
<protein>
    <submittedName>
        <fullName evidence="2">Uncharacterized protein</fullName>
    </submittedName>
</protein>